<feature type="compositionally biased region" description="Basic and acidic residues" evidence="1">
    <location>
        <begin position="1"/>
        <end position="19"/>
    </location>
</feature>
<comment type="caution">
    <text evidence="2">The sequence shown here is derived from an EMBL/GenBank/DDBJ whole genome shotgun (WGS) entry which is preliminary data.</text>
</comment>
<sequence length="76" mass="8987">MPQPQERERWSEETGREYYDGMQLPGDELPPIPRRVFIKRDEPFLELLRVNGVEKMFSDGEYFTIPDKTNAPDSKL</sequence>
<evidence type="ECO:0000313" key="2">
    <source>
        <dbReference type="EMBL" id="OQV24342.1"/>
    </source>
</evidence>
<name>A0A1W0XAJ5_HYPEX</name>
<accession>A0A1W0XAJ5</accession>
<organism evidence="2 3">
    <name type="scientific">Hypsibius exemplaris</name>
    <name type="common">Freshwater tardigrade</name>
    <dbReference type="NCBI Taxonomy" id="2072580"/>
    <lineage>
        <taxon>Eukaryota</taxon>
        <taxon>Metazoa</taxon>
        <taxon>Ecdysozoa</taxon>
        <taxon>Tardigrada</taxon>
        <taxon>Eutardigrada</taxon>
        <taxon>Parachela</taxon>
        <taxon>Hypsibioidea</taxon>
        <taxon>Hypsibiidae</taxon>
        <taxon>Hypsibius</taxon>
    </lineage>
</organism>
<proteinExistence type="predicted"/>
<gene>
    <name evidence="2" type="ORF">BV898_01880</name>
</gene>
<dbReference type="EMBL" id="MTYJ01000007">
    <property type="protein sequence ID" value="OQV24342.1"/>
    <property type="molecule type" value="Genomic_DNA"/>
</dbReference>
<dbReference type="AlphaFoldDB" id="A0A1W0XAJ5"/>
<protein>
    <submittedName>
        <fullName evidence="2">Uncharacterized protein</fullName>
    </submittedName>
</protein>
<evidence type="ECO:0000256" key="1">
    <source>
        <dbReference type="SAM" id="MobiDB-lite"/>
    </source>
</evidence>
<reference evidence="3" key="1">
    <citation type="submission" date="2017-01" db="EMBL/GenBank/DDBJ databases">
        <title>Comparative genomics of anhydrobiosis in the tardigrade Hypsibius dujardini.</title>
        <authorList>
            <person name="Yoshida Y."/>
            <person name="Koutsovoulos G."/>
            <person name="Laetsch D."/>
            <person name="Stevens L."/>
            <person name="Kumar S."/>
            <person name="Horikawa D."/>
            <person name="Ishino K."/>
            <person name="Komine S."/>
            <person name="Tomita M."/>
            <person name="Blaxter M."/>
            <person name="Arakawa K."/>
        </authorList>
    </citation>
    <scope>NUCLEOTIDE SEQUENCE [LARGE SCALE GENOMIC DNA]</scope>
    <source>
        <strain evidence="3">Z151</strain>
    </source>
</reference>
<keyword evidence="3" id="KW-1185">Reference proteome</keyword>
<evidence type="ECO:0000313" key="3">
    <source>
        <dbReference type="Proteomes" id="UP000192578"/>
    </source>
</evidence>
<feature type="region of interest" description="Disordered" evidence="1">
    <location>
        <begin position="1"/>
        <end position="25"/>
    </location>
</feature>
<dbReference type="Proteomes" id="UP000192578">
    <property type="component" value="Unassembled WGS sequence"/>
</dbReference>